<comment type="similarity">
    <text evidence="2">Belongs to the autoinducer-2 exporter (AI-2E) (TC 2.A.86) family.</text>
</comment>
<evidence type="ECO:0000256" key="1">
    <source>
        <dbReference type="ARBA" id="ARBA00004141"/>
    </source>
</evidence>
<evidence type="ECO:0000256" key="2">
    <source>
        <dbReference type="ARBA" id="ARBA00009773"/>
    </source>
</evidence>
<evidence type="ECO:0000313" key="6">
    <source>
        <dbReference type="EMBL" id="SDC24419.1"/>
    </source>
</evidence>
<comment type="subcellular location">
    <subcellularLocation>
        <location evidence="1">Membrane</location>
        <topology evidence="1">Multi-pass membrane protein</topology>
    </subcellularLocation>
</comment>
<dbReference type="Proteomes" id="UP000199494">
    <property type="component" value="Unassembled WGS sequence"/>
</dbReference>
<evidence type="ECO:0000256" key="4">
    <source>
        <dbReference type="ARBA" id="ARBA00022989"/>
    </source>
</evidence>
<keyword evidence="4" id="KW-1133">Transmembrane helix</keyword>
<keyword evidence="3" id="KW-0812">Transmembrane</keyword>
<sequence>MREPAAPSSVVAMRNPGPERLASGMPRALVILIAGACLVVIIAGLKLGAWLIAPVFLAMVIVITLRPVPQWLRRHGVPAGIATALLILLVYALVAALVVILVVSIAQLASLLPAYAERADDLLDGLKSLLAHWNISPEQLRPATDQLDFDRLLGYVGNLLGSVTSIGTSILFVLALLLFFCIEASGAGARQLALQSDRPAIGSAISGFVRGTRRYMFVTTVFGLIVAVLDTIALEIMGIPLPLLWGVLAFITNYIPNVGFILGLAPPAILGLLEGGWQTLLAVIVVYSALNFVIQSVIQPRFVGQAVGISTIATFLSLVLWGWVLGPLGAILAIPLTLLAKALLVDVDPRARWVDDLLASRATGRAEAPPRPSAEPEKS</sequence>
<keyword evidence="7" id="KW-1185">Reference proteome</keyword>
<dbReference type="STRING" id="530584.SAMN05421630_101956"/>
<proteinExistence type="inferred from homology"/>
<dbReference type="EMBL" id="FMZE01000001">
    <property type="protein sequence ID" value="SDC24419.1"/>
    <property type="molecule type" value="Genomic_DNA"/>
</dbReference>
<dbReference type="AlphaFoldDB" id="A0A1G6K032"/>
<protein>
    <submittedName>
        <fullName evidence="6">Predicted PurR-regulated permease PerM</fullName>
    </submittedName>
</protein>
<evidence type="ECO:0000256" key="5">
    <source>
        <dbReference type="ARBA" id="ARBA00023136"/>
    </source>
</evidence>
<evidence type="ECO:0000313" key="7">
    <source>
        <dbReference type="Proteomes" id="UP000199494"/>
    </source>
</evidence>
<dbReference type="GO" id="GO:0055085">
    <property type="term" value="P:transmembrane transport"/>
    <property type="evidence" value="ECO:0007669"/>
    <property type="project" value="TreeGrafter"/>
</dbReference>
<dbReference type="InterPro" id="IPR002549">
    <property type="entry name" value="AI-2E-like"/>
</dbReference>
<evidence type="ECO:0000256" key="3">
    <source>
        <dbReference type="ARBA" id="ARBA00022692"/>
    </source>
</evidence>
<organism evidence="6 7">
    <name type="scientific">Prauserella marina</name>
    <dbReference type="NCBI Taxonomy" id="530584"/>
    <lineage>
        <taxon>Bacteria</taxon>
        <taxon>Bacillati</taxon>
        <taxon>Actinomycetota</taxon>
        <taxon>Actinomycetes</taxon>
        <taxon>Pseudonocardiales</taxon>
        <taxon>Pseudonocardiaceae</taxon>
        <taxon>Prauserella</taxon>
    </lineage>
</organism>
<reference evidence="6 7" key="1">
    <citation type="submission" date="2016-10" db="EMBL/GenBank/DDBJ databases">
        <authorList>
            <person name="de Groot N.N."/>
        </authorList>
    </citation>
    <scope>NUCLEOTIDE SEQUENCE [LARGE SCALE GENOMIC DNA]</scope>
    <source>
        <strain evidence="6 7">CGMCC 4.5506</strain>
    </source>
</reference>
<dbReference type="PANTHER" id="PTHR21716:SF64">
    <property type="entry name" value="AI-2 TRANSPORT PROTEIN TQSA"/>
    <property type="match status" value="1"/>
</dbReference>
<gene>
    <name evidence="6" type="ORF">SAMN05421630_101956</name>
</gene>
<accession>A0A1G6K032</accession>
<dbReference type="Pfam" id="PF01594">
    <property type="entry name" value="AI-2E_transport"/>
    <property type="match status" value="1"/>
</dbReference>
<keyword evidence="5" id="KW-0472">Membrane</keyword>
<name>A0A1G6K032_9PSEU</name>
<dbReference type="PANTHER" id="PTHR21716">
    <property type="entry name" value="TRANSMEMBRANE PROTEIN"/>
    <property type="match status" value="1"/>
</dbReference>
<dbReference type="GO" id="GO:0016020">
    <property type="term" value="C:membrane"/>
    <property type="evidence" value="ECO:0007669"/>
    <property type="project" value="UniProtKB-SubCell"/>
</dbReference>